<protein>
    <submittedName>
        <fullName evidence="2">ClpP2 protein</fullName>
    </submittedName>
</protein>
<reference evidence="2" key="1">
    <citation type="submission" date="2021-02" db="EMBL/GenBank/DDBJ databases">
        <authorList>
            <person name="Dougan E. K."/>
            <person name="Rhodes N."/>
            <person name="Thang M."/>
            <person name="Chan C."/>
        </authorList>
    </citation>
    <scope>NUCLEOTIDE SEQUENCE</scope>
</reference>
<dbReference type="AlphaFoldDB" id="A0A812KML9"/>
<dbReference type="EMBL" id="CAJNDS010000768">
    <property type="protein sequence ID" value="CAE7232669.1"/>
    <property type="molecule type" value="Genomic_DNA"/>
</dbReference>
<sequence>MTSSRLPTSDSETSVSTTASSVKQSQEAPLFLRAAQSELLKLAALSQSFNALDLTVPGRQVRSVPPGLDGPGRGFPGSPLSPPPCLEAAGFAQILGTSPSGVREPVRFQCTGARTSPMPPMSSPMSPLSRASPESPALAATSKPAAKTLKPFSMAPSMESSIRRDSQVQRRINQEIIAAAKAPKAEVPVKILGVAETKLDQMNGVNLSTAMHRLARACDGASQALNKLRRNPVVLRMLDIVEALAAHELQHHDNTMPANCCTILAWSCASLRIFRASAFDVLVRVAVLHLKECQPYEITNILWAMAELCRRHPQTGRELRPAIQELVEASASALQKQESLKLQVLISGLMSLTLFPTLDGLAHKMLLFRFVLDLASRHDELEEEANVTPVLVSFDTMRRQHAQIYREILAALGDRFPTFTERYMLGNKGSRTKPAKKALSFNVRFKLVARWWPTMAVEFYSTKDLLSLTIPHAPPAVREEQLQKFTQPGHAWAGTAVVGGFDDPPANQTMSLKSALRSFPMQEISPTPPEADTCEGYVLGSMTSSRLPTSDSETSVSTTASSVKSQEAPLFLCAAQSELLSQSFNALDLTVPGKARSVPPGLDGPGRGFPGSPLSPPPGLEAAGLAQILGTSPSGVREPVRFQCTGASVTSPMSSPMSPLSPASPESPALAATSKPAARTLKPFSMAPSMESSIRRDSQVQRRINQEIIAAAKAPKAEVPVKILGVAETKLDQMNGVNLSTAMHRLARACDGASQALNKLRRNPVVLRMLDIVEALAAHELQHHDNTMPANCCTILAWSCASLRIFRASAFDVLVRVAVLHLKECQPYEITNILWAMAELCRRHPQTGRELRPAIQELVEASASALQKQESLKLQVLISGLMSLTLFPTLDGLAHKMLLFRFVLDLASRHDELEAEANVTPVLVSFDTMRRQHAQIYREILAALGDRFPTFTERYMLGNKGSRTKPAKKAQIQK</sequence>
<feature type="compositionally biased region" description="Low complexity" evidence="1">
    <location>
        <begin position="549"/>
        <end position="561"/>
    </location>
</feature>
<evidence type="ECO:0000313" key="2">
    <source>
        <dbReference type="EMBL" id="CAE7232669.1"/>
    </source>
</evidence>
<feature type="region of interest" description="Disordered" evidence="1">
    <location>
        <begin position="647"/>
        <end position="699"/>
    </location>
</feature>
<proteinExistence type="predicted"/>
<feature type="region of interest" description="Disordered" evidence="1">
    <location>
        <begin position="596"/>
        <end position="615"/>
    </location>
</feature>
<evidence type="ECO:0000256" key="1">
    <source>
        <dbReference type="SAM" id="MobiDB-lite"/>
    </source>
</evidence>
<evidence type="ECO:0000313" key="3">
    <source>
        <dbReference type="Proteomes" id="UP000604046"/>
    </source>
</evidence>
<feature type="compositionally biased region" description="Low complexity" evidence="1">
    <location>
        <begin position="647"/>
        <end position="674"/>
    </location>
</feature>
<feature type="compositionally biased region" description="Low complexity" evidence="1">
    <location>
        <begin position="8"/>
        <end position="21"/>
    </location>
</feature>
<accession>A0A812KML9</accession>
<feature type="compositionally biased region" description="Low complexity" evidence="1">
    <location>
        <begin position="123"/>
        <end position="133"/>
    </location>
</feature>
<name>A0A812KML9_9DINO</name>
<keyword evidence="3" id="KW-1185">Reference proteome</keyword>
<organism evidence="2 3">
    <name type="scientific">Symbiodinium natans</name>
    <dbReference type="NCBI Taxonomy" id="878477"/>
    <lineage>
        <taxon>Eukaryota</taxon>
        <taxon>Sar</taxon>
        <taxon>Alveolata</taxon>
        <taxon>Dinophyceae</taxon>
        <taxon>Suessiales</taxon>
        <taxon>Symbiodiniaceae</taxon>
        <taxon>Symbiodinium</taxon>
    </lineage>
</organism>
<dbReference type="Proteomes" id="UP000604046">
    <property type="component" value="Unassembled WGS sequence"/>
</dbReference>
<comment type="caution">
    <text evidence="2">The sequence shown here is derived from an EMBL/GenBank/DDBJ whole genome shotgun (WGS) entry which is preliminary data.</text>
</comment>
<feature type="region of interest" description="Disordered" evidence="1">
    <location>
        <begin position="1"/>
        <end position="27"/>
    </location>
</feature>
<gene>
    <name evidence="2" type="primary">clpP2</name>
    <name evidence="2" type="ORF">SNAT2548_LOCUS9654</name>
</gene>
<feature type="region of interest" description="Disordered" evidence="1">
    <location>
        <begin position="111"/>
        <end position="135"/>
    </location>
</feature>
<feature type="region of interest" description="Disordered" evidence="1">
    <location>
        <begin position="541"/>
        <end position="561"/>
    </location>
</feature>